<dbReference type="GO" id="GO:0030133">
    <property type="term" value="C:transport vesicle"/>
    <property type="evidence" value="ECO:0007669"/>
    <property type="project" value="TreeGrafter"/>
</dbReference>
<protein>
    <recommendedName>
        <fullName evidence="7">Consortin</fullName>
    </recommendedName>
</protein>
<dbReference type="PANTHER" id="PTHR28581:SF1">
    <property type="entry name" value="CONSORTIN"/>
    <property type="match status" value="1"/>
</dbReference>
<keyword evidence="2" id="KW-0472">Membrane</keyword>
<dbReference type="PANTHER" id="PTHR28581">
    <property type="entry name" value="CONSORTIN"/>
    <property type="match status" value="1"/>
</dbReference>
<accession>A0A8T0BAB2</accession>
<dbReference type="Proteomes" id="UP000606274">
    <property type="component" value="Unassembled WGS sequence"/>
</dbReference>
<dbReference type="Pfam" id="PF22883">
    <property type="entry name" value="Consortin_N"/>
    <property type="match status" value="1"/>
</dbReference>
<dbReference type="GO" id="GO:0005802">
    <property type="term" value="C:trans-Golgi network"/>
    <property type="evidence" value="ECO:0007669"/>
    <property type="project" value="InterPro"/>
</dbReference>
<dbReference type="AlphaFoldDB" id="A0A8T0BAB2"/>
<dbReference type="GO" id="GO:0005886">
    <property type="term" value="C:plasma membrane"/>
    <property type="evidence" value="ECO:0007669"/>
    <property type="project" value="TreeGrafter"/>
</dbReference>
<dbReference type="InterPro" id="IPR028129">
    <property type="entry name" value="Consortin_C"/>
</dbReference>
<dbReference type="EMBL" id="JABFDY010000008">
    <property type="protein sequence ID" value="KAF7703991.1"/>
    <property type="molecule type" value="Genomic_DNA"/>
</dbReference>
<proteinExistence type="predicted"/>
<evidence type="ECO:0000259" key="3">
    <source>
        <dbReference type="Pfam" id="PF15281"/>
    </source>
</evidence>
<dbReference type="OrthoDB" id="9894200at2759"/>
<keyword evidence="6" id="KW-1185">Reference proteome</keyword>
<keyword evidence="2" id="KW-1133">Transmembrane helix</keyword>
<evidence type="ECO:0000313" key="6">
    <source>
        <dbReference type="Proteomes" id="UP000606274"/>
    </source>
</evidence>
<keyword evidence="2" id="KW-0812">Transmembrane</keyword>
<dbReference type="InterPro" id="IPR042318">
    <property type="entry name" value="Consortin"/>
</dbReference>
<feature type="compositionally biased region" description="Basic and acidic residues" evidence="1">
    <location>
        <begin position="356"/>
        <end position="368"/>
    </location>
</feature>
<comment type="caution">
    <text evidence="5">The sequence shown here is derived from an EMBL/GenBank/DDBJ whole genome shotgun (WGS) entry which is preliminary data.</text>
</comment>
<dbReference type="GO" id="GO:0071253">
    <property type="term" value="F:connexin binding"/>
    <property type="evidence" value="ECO:0007669"/>
    <property type="project" value="InterPro"/>
</dbReference>
<dbReference type="Pfam" id="PF15281">
    <property type="entry name" value="Consortin_C"/>
    <property type="match status" value="1"/>
</dbReference>
<reference evidence="5" key="1">
    <citation type="submission" date="2020-08" db="EMBL/GenBank/DDBJ databases">
        <title>Chromosome-level assembly of Southern catfish (Silurus meridionalis) provides insights into visual adaptation to the nocturnal and benthic lifestyles.</title>
        <authorList>
            <person name="Zhang Y."/>
            <person name="Wang D."/>
            <person name="Peng Z."/>
        </authorList>
    </citation>
    <scope>NUCLEOTIDE SEQUENCE</scope>
    <source>
        <strain evidence="5">SWU-2019-XX</strain>
        <tissue evidence="5">Muscle</tissue>
    </source>
</reference>
<evidence type="ECO:0000256" key="2">
    <source>
        <dbReference type="SAM" id="Phobius"/>
    </source>
</evidence>
<organism evidence="5 6">
    <name type="scientific">Silurus meridionalis</name>
    <name type="common">Southern catfish</name>
    <name type="synonym">Silurus soldatovi meridionalis</name>
    <dbReference type="NCBI Taxonomy" id="175797"/>
    <lineage>
        <taxon>Eukaryota</taxon>
        <taxon>Metazoa</taxon>
        <taxon>Chordata</taxon>
        <taxon>Craniata</taxon>
        <taxon>Vertebrata</taxon>
        <taxon>Euteleostomi</taxon>
        <taxon>Actinopterygii</taxon>
        <taxon>Neopterygii</taxon>
        <taxon>Teleostei</taxon>
        <taxon>Ostariophysi</taxon>
        <taxon>Siluriformes</taxon>
        <taxon>Siluridae</taxon>
        <taxon>Silurus</taxon>
    </lineage>
</organism>
<name>A0A8T0BAB2_SILME</name>
<evidence type="ECO:0000256" key="1">
    <source>
        <dbReference type="SAM" id="MobiDB-lite"/>
    </source>
</evidence>
<gene>
    <name evidence="5" type="ORF">HF521_021063</name>
</gene>
<feature type="compositionally biased region" description="Basic and acidic residues" evidence="1">
    <location>
        <begin position="325"/>
        <end position="349"/>
    </location>
</feature>
<dbReference type="InterPro" id="IPR054132">
    <property type="entry name" value="Consortin_N"/>
</dbReference>
<sequence length="573" mass="63944">MRVCVLLMNEGRWLSDSDLQNDAGSTRVPDRNWNQNSIQMLEEEEEVQRGHAHLHHNIHHDLTNNNGTGGDEEDDEGEDRGFKLEEEDMEMDSTSSPELIRDSSSLSCSPSVCEGPLSPEEVPDGLFSPRDLSRCISESLRVLEERGDDAALPHRLHQIAECLLQEEDYERAVHFLQLERLYHERVLFNIAALQETWESRWRCGRGVDNSLPHCNLNSEPMDKLKHICMTHRQPTWSSRTYELIHRISVNSATCGKKNITSGSPCSDKSGMLKQDDISPSESVTACLAQQGEPTHLCDSTYKPPTSSSEAPPTMEMTEGSPLTTTREEAEKQREGEQEREKKKEEETERASQQAGKEAEPGESGKEAEPGGGRMDVVPERGGEEAGPAESHPKKEEVMDGGGVETECYTELDKGAEKQEVEQEEEVEEAVEALDFEEDLQRPEDALLDDLAKRIQVEEITPASGLVSILKRRVCDEGEDKTSTNKPLTKRRVRFHVPDEGLENDEVGGDSWLLLLLLCLVTVVISVGGTALYCAFGDAQSSVCTDFSHNIDFYLGKVQRSVDDITHFFSSSSS</sequence>
<evidence type="ECO:0000259" key="4">
    <source>
        <dbReference type="Pfam" id="PF22883"/>
    </source>
</evidence>
<feature type="region of interest" description="Disordered" evidence="1">
    <location>
        <begin position="258"/>
        <end position="401"/>
    </location>
</feature>
<evidence type="ECO:0000313" key="5">
    <source>
        <dbReference type="EMBL" id="KAF7703991.1"/>
    </source>
</evidence>
<feature type="region of interest" description="Disordered" evidence="1">
    <location>
        <begin position="57"/>
        <end position="124"/>
    </location>
</feature>
<dbReference type="GO" id="GO:0042998">
    <property type="term" value="P:positive regulation of Golgi to plasma membrane protein transport"/>
    <property type="evidence" value="ECO:0007669"/>
    <property type="project" value="InterPro"/>
</dbReference>
<feature type="domain" description="Consortin N-terminal" evidence="4">
    <location>
        <begin position="148"/>
        <end position="199"/>
    </location>
</feature>
<feature type="domain" description="Consortin C-terminal" evidence="3">
    <location>
        <begin position="458"/>
        <end position="568"/>
    </location>
</feature>
<feature type="transmembrane region" description="Helical" evidence="2">
    <location>
        <begin position="511"/>
        <end position="535"/>
    </location>
</feature>
<evidence type="ECO:0008006" key="7">
    <source>
        <dbReference type="Google" id="ProtNLM"/>
    </source>
</evidence>